<dbReference type="GO" id="GO:0090313">
    <property type="term" value="P:regulation of protein targeting to membrane"/>
    <property type="evidence" value="ECO:0007669"/>
    <property type="project" value="TreeGrafter"/>
</dbReference>
<dbReference type="OrthoDB" id="5749006at2"/>
<evidence type="ECO:0000256" key="1">
    <source>
        <dbReference type="SAM" id="MobiDB-lite"/>
    </source>
</evidence>
<protein>
    <submittedName>
        <fullName evidence="4">AsmA family protein</fullName>
    </submittedName>
</protein>
<sequence>MSWRSRRLMWFVYAPVAVLLLLIAAAIFIVATFDWNRLKPTINERVSQTIGRPFVIQGDITVSWAREPGEGGLAAWVPWPTLQARDIVIGNPDWAKQLQFAQLDAVRFRLAPLRLLFHHVEIPTLYVVRPRIDLERDAQGRATWDFTFGKSAQPSSWALDLHAVGFDHSEITFDDAVNKANLKITVEPLQQAIPYDQIVAQQSADAAEQAGKVAGAGARQAVAKANAKDESRPGSTHAAYQFAWQAEGRYQGEPVKGTGKTGGVLALQQTDQPFPLQANIHVDDSHIAFVGTFTDPLHLAALDIRLWFSGASMAKLYPLIGVTLPDTPPFATQGHLKANLKRGDSHFSYENFRGRVGGSDIAGNVTFDTGGPRPKLAGEVKSQVLRFADLAPLIGADTNAEKQRRGDATPQPSDKALPVEPFRTDRWRAMDADVQFSAGHIVRDASLPIDALSTHVVMDNGVLRLDPLSFDLAGGKVNSNLSLDGSRTPMQGNIKLGARHLKLKELFPKFEPMRTSFGEINGDATLDARGNSVSELLGTSSGEVKLLMNDGAISKALLETAGLNVGNIIISKLFGDKTVKINCAASDLAATNGLFQTRLFVFDTEDATVNIDGTVNFANEKLDLDVHPNSKGLRVLSLRSPLYVKGTLKNPDVGVQPGPLILRGGGAVALGVLAAPVAALLPLVVTSKGEPDNACAAVLEQMRNPSKATPPSTKNPPKTAQKQ</sequence>
<evidence type="ECO:0000313" key="5">
    <source>
        <dbReference type="Proteomes" id="UP000248926"/>
    </source>
</evidence>
<evidence type="ECO:0000256" key="2">
    <source>
        <dbReference type="SAM" id="Phobius"/>
    </source>
</evidence>
<dbReference type="AlphaFoldDB" id="A0A328PBD4"/>
<dbReference type="InterPro" id="IPR007844">
    <property type="entry name" value="AsmA"/>
</dbReference>
<keyword evidence="5" id="KW-1185">Reference proteome</keyword>
<accession>A0A328PBD4</accession>
<dbReference type="Pfam" id="PF05170">
    <property type="entry name" value="AsmA"/>
    <property type="match status" value="1"/>
</dbReference>
<name>A0A328PBD4_9GAMM</name>
<feature type="region of interest" description="Disordered" evidence="1">
    <location>
        <begin position="701"/>
        <end position="723"/>
    </location>
</feature>
<feature type="compositionally biased region" description="Polar residues" evidence="1">
    <location>
        <begin position="703"/>
        <end position="723"/>
    </location>
</feature>
<comment type="caution">
    <text evidence="4">The sequence shown here is derived from an EMBL/GenBank/DDBJ whole genome shotgun (WGS) entry which is preliminary data.</text>
</comment>
<dbReference type="EMBL" id="NFZS01000001">
    <property type="protein sequence ID" value="RAO77606.1"/>
    <property type="molecule type" value="Genomic_DNA"/>
</dbReference>
<evidence type="ECO:0000259" key="3">
    <source>
        <dbReference type="Pfam" id="PF05170"/>
    </source>
</evidence>
<keyword evidence="2" id="KW-0812">Transmembrane</keyword>
<keyword evidence="2" id="KW-0472">Membrane</keyword>
<dbReference type="Proteomes" id="UP000248926">
    <property type="component" value="Unassembled WGS sequence"/>
</dbReference>
<dbReference type="InterPro" id="IPR052894">
    <property type="entry name" value="AsmA-related"/>
</dbReference>
<keyword evidence="2" id="KW-1133">Transmembrane helix</keyword>
<feature type="transmembrane region" description="Helical" evidence="2">
    <location>
        <begin position="12"/>
        <end position="33"/>
    </location>
</feature>
<reference evidence="4 5" key="1">
    <citation type="journal article" date="2018" name="Genet. Mol. Biol.">
        <title>The genome sequence of Dyella jiangningensis FCAV SCS01 from a lignocellulose-decomposing microbial consortium metagenome reveals potential for biotechnological applications.</title>
        <authorList>
            <person name="Desiderato J.G."/>
            <person name="Alvarenga D.O."/>
            <person name="Constancio M.T.L."/>
            <person name="Alves L.M.C."/>
            <person name="Varani A.M."/>
        </authorList>
    </citation>
    <scope>NUCLEOTIDE SEQUENCE [LARGE SCALE GENOMIC DNA]</scope>
    <source>
        <strain evidence="4 5">FCAV SCS01</strain>
    </source>
</reference>
<gene>
    <name evidence="4" type="ORF">CA260_06990</name>
</gene>
<dbReference type="GO" id="GO:0005886">
    <property type="term" value="C:plasma membrane"/>
    <property type="evidence" value="ECO:0007669"/>
    <property type="project" value="TreeGrafter"/>
</dbReference>
<proteinExistence type="predicted"/>
<dbReference type="RefSeq" id="WP_111981724.1">
    <property type="nucleotide sequence ID" value="NZ_NFZS01000001.1"/>
</dbReference>
<organism evidence="4 5">
    <name type="scientific">Dyella jiangningensis</name>
    <dbReference type="NCBI Taxonomy" id="1379159"/>
    <lineage>
        <taxon>Bacteria</taxon>
        <taxon>Pseudomonadati</taxon>
        <taxon>Pseudomonadota</taxon>
        <taxon>Gammaproteobacteria</taxon>
        <taxon>Lysobacterales</taxon>
        <taxon>Rhodanobacteraceae</taxon>
        <taxon>Dyella</taxon>
    </lineage>
</organism>
<feature type="domain" description="AsmA" evidence="3">
    <location>
        <begin position="16"/>
        <end position="598"/>
    </location>
</feature>
<feature type="region of interest" description="Disordered" evidence="1">
    <location>
        <begin position="398"/>
        <end position="418"/>
    </location>
</feature>
<evidence type="ECO:0000313" key="4">
    <source>
        <dbReference type="EMBL" id="RAO77606.1"/>
    </source>
</evidence>
<dbReference type="PANTHER" id="PTHR30441:SF9">
    <property type="entry name" value="ASMA FAMILY PROTEIN YHJG"/>
    <property type="match status" value="1"/>
</dbReference>
<dbReference type="PANTHER" id="PTHR30441">
    <property type="entry name" value="DUF748 DOMAIN-CONTAINING PROTEIN"/>
    <property type="match status" value="1"/>
</dbReference>